<dbReference type="Proteomes" id="UP000033673">
    <property type="component" value="Unassembled WGS sequence"/>
</dbReference>
<feature type="signal peptide" evidence="1">
    <location>
        <begin position="1"/>
        <end position="19"/>
    </location>
</feature>
<evidence type="ECO:0000256" key="1">
    <source>
        <dbReference type="SAM" id="SignalP"/>
    </source>
</evidence>
<comment type="caution">
    <text evidence="2">The sequence shown here is derived from an EMBL/GenBank/DDBJ whole genome shotgun (WGS) entry which is preliminary data.</text>
</comment>
<evidence type="ECO:0000313" key="2">
    <source>
        <dbReference type="EMBL" id="KJY85023.1"/>
    </source>
</evidence>
<dbReference type="Pfam" id="PF17263">
    <property type="entry name" value="DUF5329"/>
    <property type="match status" value="1"/>
</dbReference>
<protein>
    <submittedName>
        <fullName evidence="2">Membrane protein</fullName>
    </submittedName>
</protein>
<feature type="chain" id="PRO_5002473428" evidence="1">
    <location>
        <begin position="20"/>
        <end position="112"/>
    </location>
</feature>
<reference evidence="2 3" key="1">
    <citation type="journal article" date="2015" name="BMC Genomics">
        <title>Genome mining reveals unlocked bioactive potential of marine Gram-negative bacteria.</title>
        <authorList>
            <person name="Machado H."/>
            <person name="Sonnenschein E.C."/>
            <person name="Melchiorsen J."/>
            <person name="Gram L."/>
        </authorList>
    </citation>
    <scope>NUCLEOTIDE SEQUENCE [LARGE SCALE GENOMIC DNA]</scope>
    <source>
        <strain evidence="2 3">S2757</strain>
    </source>
</reference>
<organism evidence="2 3">
    <name type="scientific">Vibrio galatheae</name>
    <dbReference type="NCBI Taxonomy" id="579748"/>
    <lineage>
        <taxon>Bacteria</taxon>
        <taxon>Pseudomonadati</taxon>
        <taxon>Pseudomonadota</taxon>
        <taxon>Gammaproteobacteria</taxon>
        <taxon>Vibrionales</taxon>
        <taxon>Vibrionaceae</taxon>
        <taxon>Vibrio</taxon>
    </lineage>
</organism>
<keyword evidence="1" id="KW-0732">Signal</keyword>
<sequence length="112" mass="12873">MKLSYTLLFASVWAAPALASVEQDVEVLIGQIEHSPCVFIRNGDQYNSQQAAEHIRNKWNYAKDDVTDIEMFISDVASKSWFSGKPYMVECAEQVMSSEVWLRQLWRQANKP</sequence>
<keyword evidence="3" id="KW-1185">Reference proteome</keyword>
<dbReference type="RefSeq" id="WP_045953955.1">
    <property type="nucleotide sequence ID" value="NZ_JXXV01000005.1"/>
</dbReference>
<dbReference type="AlphaFoldDB" id="A0A0F4NQC1"/>
<dbReference type="InterPro" id="IPR035242">
    <property type="entry name" value="DUF5329"/>
</dbReference>
<dbReference type="PATRIC" id="fig|579748.3.peg.307"/>
<gene>
    <name evidence="2" type="ORF">TW81_01485</name>
</gene>
<evidence type="ECO:0000313" key="3">
    <source>
        <dbReference type="Proteomes" id="UP000033673"/>
    </source>
</evidence>
<proteinExistence type="predicted"/>
<dbReference type="EMBL" id="JXXV01000005">
    <property type="protein sequence ID" value="KJY85023.1"/>
    <property type="molecule type" value="Genomic_DNA"/>
</dbReference>
<name>A0A0F4NQC1_9VIBR</name>
<dbReference type="OrthoDB" id="344871at2"/>
<accession>A0A0F4NQC1</accession>
<dbReference type="STRING" id="579748.TW81_01485"/>